<reference evidence="1 2" key="1">
    <citation type="submission" date="2015-11" db="EMBL/GenBank/DDBJ databases">
        <title>Whole-Genome Sequence of Candidatus Oderbacter manganicum from the National Park Lower Oder Valley, Germany.</title>
        <authorList>
            <person name="Braun B."/>
            <person name="Liere K."/>
            <person name="Szewzyk U."/>
        </authorList>
    </citation>
    <scope>NUCLEOTIDE SEQUENCE [LARGE SCALE GENOMIC DNA]</scope>
    <source>
        <strain evidence="1 2">OTSz_A_272</strain>
    </source>
</reference>
<dbReference type="InterPro" id="IPR021276">
    <property type="entry name" value="DUF2855"/>
</dbReference>
<dbReference type="InParanoid" id="A0A1B1AEJ2"/>
<evidence type="ECO:0008006" key="3">
    <source>
        <dbReference type="Google" id="ProtNLM"/>
    </source>
</evidence>
<dbReference type="AlphaFoldDB" id="A0A1B1AEJ2"/>
<dbReference type="Pfam" id="PF11017">
    <property type="entry name" value="DUF2855"/>
    <property type="match status" value="1"/>
</dbReference>
<name>A0A1B1AEJ2_9PROT</name>
<dbReference type="Proteomes" id="UP000092498">
    <property type="component" value="Chromosome"/>
</dbReference>
<organism evidence="1 2">
    <name type="scientific">Candidatus Viadribacter manganicus</name>
    <dbReference type="NCBI Taxonomy" id="1759059"/>
    <lineage>
        <taxon>Bacteria</taxon>
        <taxon>Pseudomonadati</taxon>
        <taxon>Pseudomonadota</taxon>
        <taxon>Alphaproteobacteria</taxon>
        <taxon>Hyphomonadales</taxon>
        <taxon>Hyphomonadaceae</taxon>
        <taxon>Candidatus Viadribacter</taxon>
    </lineage>
</organism>
<dbReference type="EMBL" id="CP013244">
    <property type="protein sequence ID" value="ANP44971.1"/>
    <property type="molecule type" value="Genomic_DNA"/>
</dbReference>
<keyword evidence="2" id="KW-1185">Reference proteome</keyword>
<evidence type="ECO:0000313" key="2">
    <source>
        <dbReference type="Proteomes" id="UP000092498"/>
    </source>
</evidence>
<sequence>MHELHISRRDLRDTKLVDVTLAPLADGAARLKLDLFALTSNNITYAAMGEGMLGYWDFFPAPEGFGKVPVWGFATVIESNAPEIAVGARYYGYYPLAETLDVVPKKTATGFIDAAPHRAAKAVLYNIYTDITADPGYDARFEPEQTLFRPLYGTGWWAADCVTQTQTRSVVLSSASSKTALATAHQLRNLGGVEVIGITSPGNEAYVRESGLYHRTVLYSDAPALKVHAPSTFVDFLGRRELTAAVHTALSYGLKRSIIIGVTDWEATRAPPSEPLPGPAPEFFFVPTYAAARLKADPQLGAAMQTDLRKFYPASHAFVDVRRISGADAIQATWARLAAGEIPPREGLVLSF</sequence>
<protein>
    <recommendedName>
        <fullName evidence="3">DUF2855 domain-containing protein</fullName>
    </recommendedName>
</protein>
<dbReference type="KEGG" id="cbot:ATE48_03040"/>
<evidence type="ECO:0000313" key="1">
    <source>
        <dbReference type="EMBL" id="ANP44971.1"/>
    </source>
</evidence>
<dbReference type="STRING" id="1759059.ATE48_03040"/>
<accession>A0A1B1AEJ2</accession>
<gene>
    <name evidence="1" type="ORF">ATE48_03040</name>
</gene>
<dbReference type="RefSeq" id="WP_066767679.1">
    <property type="nucleotide sequence ID" value="NZ_CP013244.1"/>
</dbReference>
<proteinExistence type="predicted"/>